<dbReference type="InterPro" id="IPR041171">
    <property type="entry name" value="SDR_Ig"/>
</dbReference>
<dbReference type="GO" id="GO:0007155">
    <property type="term" value="P:cell adhesion"/>
    <property type="evidence" value="ECO:0007669"/>
    <property type="project" value="InterPro"/>
</dbReference>
<dbReference type="EMBL" id="AZFC01000015">
    <property type="protein sequence ID" value="KRL48525.1"/>
    <property type="molecule type" value="Genomic_DNA"/>
</dbReference>
<feature type="region of interest" description="Disordered" evidence="6">
    <location>
        <begin position="124"/>
        <end position="391"/>
    </location>
</feature>
<evidence type="ECO:0000313" key="9">
    <source>
        <dbReference type="Proteomes" id="UP000051835"/>
    </source>
</evidence>
<protein>
    <submittedName>
        <fullName evidence="8">Cell surface protein</fullName>
    </submittedName>
</protein>
<evidence type="ECO:0000256" key="2">
    <source>
        <dbReference type="ARBA" id="ARBA00022512"/>
    </source>
</evidence>
<proteinExistence type="predicted"/>
<accession>A0A0R1QUW6</accession>
<sequence>MTGHARELNATGLDADSAVIKNKRGKVMSHTAELPEDEPYTVNYKWSLPSYTPLEAGDTMTVTVPANVRIPKDDAFVMKNTWGGAPIGNFFIAAGSHTGTVTLNKLNSNSFNRKGFITLDVMGATSIVDPEEPDVDPGEEEEDDDYTEPVTPGPEPITPPTEPETPAPGPTNPTEPEKPTPGPTEPTEPGKPGPGPTTPTEPGEPNPGPTTPTEPGKPGPEPTTPTEPGEPTPGPTTPTEPGKPGPEPTTPTEPGEPSPGPTTPTEPGKPGPEPTTPTEPGKPNPGPTTPTEPGKPNPGTPEPTTPTDPNDPETHPGTPAPDTSTPGTHPEPAPTTPQSDADAGGTPEPGEAHDEQPVVTQPLPDLTQPAALPDNTVWDAAPQPAPAAFGQDALPLTSTVTDLPVERDTADTLPQTGEKAAPLATLLGLLALLGLGGKALTRKFH</sequence>
<dbReference type="AlphaFoldDB" id="A0A0R1QUW6"/>
<reference evidence="8 9" key="1">
    <citation type="journal article" date="2015" name="Genome Announc.">
        <title>Expanding the biotechnology potential of lactobacilli through comparative genomics of 213 strains and associated genera.</title>
        <authorList>
            <person name="Sun Z."/>
            <person name="Harris H.M."/>
            <person name="McCann A."/>
            <person name="Guo C."/>
            <person name="Argimon S."/>
            <person name="Zhang W."/>
            <person name="Yang X."/>
            <person name="Jeffery I.B."/>
            <person name="Cooney J.C."/>
            <person name="Kagawa T.F."/>
            <person name="Liu W."/>
            <person name="Song Y."/>
            <person name="Salvetti E."/>
            <person name="Wrobel A."/>
            <person name="Rasinkangas P."/>
            <person name="Parkhill J."/>
            <person name="Rea M.C."/>
            <person name="O'Sullivan O."/>
            <person name="Ritari J."/>
            <person name="Douillard F.P."/>
            <person name="Paul Ross R."/>
            <person name="Yang R."/>
            <person name="Briner A.E."/>
            <person name="Felis G.E."/>
            <person name="de Vos W.M."/>
            <person name="Barrangou R."/>
            <person name="Klaenhammer T.R."/>
            <person name="Caufield P.W."/>
            <person name="Cui Y."/>
            <person name="Zhang H."/>
            <person name="O'Toole P.W."/>
        </authorList>
    </citation>
    <scope>NUCLEOTIDE SEQUENCE [LARGE SCALE GENOMIC DNA]</scope>
    <source>
        <strain evidence="8 9">DSM 15429</strain>
    </source>
</reference>
<evidence type="ECO:0000256" key="4">
    <source>
        <dbReference type="ARBA" id="ARBA00022729"/>
    </source>
</evidence>
<evidence type="ECO:0000256" key="6">
    <source>
        <dbReference type="SAM" id="MobiDB-lite"/>
    </source>
</evidence>
<comment type="caution">
    <text evidence="8">The sequence shown here is derived from an EMBL/GenBank/DDBJ whole genome shotgun (WGS) entry which is preliminary data.</text>
</comment>
<dbReference type="Proteomes" id="UP000051835">
    <property type="component" value="Unassembled WGS sequence"/>
</dbReference>
<feature type="domain" description="Gram-positive cocci surface proteins LPxTG" evidence="7">
    <location>
        <begin position="413"/>
        <end position="445"/>
    </location>
</feature>
<evidence type="ECO:0000259" key="7">
    <source>
        <dbReference type="PROSITE" id="PS50847"/>
    </source>
</evidence>
<feature type="compositionally biased region" description="Pro residues" evidence="6">
    <location>
        <begin position="151"/>
        <end position="306"/>
    </location>
</feature>
<evidence type="ECO:0000256" key="5">
    <source>
        <dbReference type="ARBA" id="ARBA00023088"/>
    </source>
</evidence>
<dbReference type="InterPro" id="IPR008966">
    <property type="entry name" value="Adhesion_dom_sf"/>
</dbReference>
<gene>
    <name evidence="8" type="ORF">FD37_GL000982</name>
</gene>
<dbReference type="Pfam" id="PF17961">
    <property type="entry name" value="Big_8"/>
    <property type="match status" value="1"/>
</dbReference>
<dbReference type="SUPFAM" id="SSF49401">
    <property type="entry name" value="Bacterial adhesins"/>
    <property type="match status" value="1"/>
</dbReference>
<dbReference type="Gene3D" id="2.60.40.1280">
    <property type="match status" value="1"/>
</dbReference>
<dbReference type="PRINTS" id="PR01217">
    <property type="entry name" value="PRICHEXTENSN"/>
</dbReference>
<feature type="compositionally biased region" description="Acidic residues" evidence="6">
    <location>
        <begin position="129"/>
        <end position="147"/>
    </location>
</feature>
<dbReference type="PATRIC" id="fig|1423805.4.peg.1010"/>
<dbReference type="InterPro" id="IPR011252">
    <property type="entry name" value="Fibrogen-bd_dom1"/>
</dbReference>
<keyword evidence="5" id="KW-0572">Peptidoglycan-anchor</keyword>
<keyword evidence="2" id="KW-0134">Cell wall</keyword>
<dbReference type="Pfam" id="PF00746">
    <property type="entry name" value="Gram_pos_anchor"/>
    <property type="match status" value="1"/>
</dbReference>
<evidence type="ECO:0000256" key="3">
    <source>
        <dbReference type="ARBA" id="ARBA00022525"/>
    </source>
</evidence>
<evidence type="ECO:0000256" key="1">
    <source>
        <dbReference type="ARBA" id="ARBA00004168"/>
    </source>
</evidence>
<keyword evidence="3" id="KW-0964">Secreted</keyword>
<organism evidence="8 9">
    <name type="scientific">Levilactobacillus spicheri DSM 15429</name>
    <dbReference type="NCBI Taxonomy" id="1423805"/>
    <lineage>
        <taxon>Bacteria</taxon>
        <taxon>Bacillati</taxon>
        <taxon>Bacillota</taxon>
        <taxon>Bacilli</taxon>
        <taxon>Lactobacillales</taxon>
        <taxon>Lactobacillaceae</taxon>
        <taxon>Levilactobacillus</taxon>
    </lineage>
</organism>
<keyword evidence="4" id="KW-0732">Signal</keyword>
<dbReference type="PROSITE" id="PS50847">
    <property type="entry name" value="GRAM_POS_ANCHORING"/>
    <property type="match status" value="1"/>
</dbReference>
<name>A0A0R1QUW6_9LACO</name>
<dbReference type="InterPro" id="IPR019931">
    <property type="entry name" value="LPXTG_anchor"/>
</dbReference>
<comment type="subcellular location">
    <subcellularLocation>
        <location evidence="1">Secreted</location>
        <location evidence="1">Cell wall</location>
        <topology evidence="1">Peptidoglycan-anchor</topology>
    </subcellularLocation>
</comment>
<evidence type="ECO:0000313" key="8">
    <source>
        <dbReference type="EMBL" id="KRL48525.1"/>
    </source>
</evidence>
<dbReference type="NCBIfam" id="TIGR01167">
    <property type="entry name" value="LPXTG_anchor"/>
    <property type="match status" value="1"/>
</dbReference>